<dbReference type="EMBL" id="GL945430">
    <property type="protein sequence ID" value="EGO28894.1"/>
    <property type="molecule type" value="Genomic_DNA"/>
</dbReference>
<dbReference type="RefSeq" id="XP_007315093.1">
    <property type="nucleotide sequence ID" value="XM_007315031.1"/>
</dbReference>
<dbReference type="Proteomes" id="UP000008064">
    <property type="component" value="Unassembled WGS sequence"/>
</dbReference>
<gene>
    <name evidence="1" type="ORF">SERLADRAFT_459771</name>
</gene>
<accession>F8NL78</accession>
<proteinExistence type="predicted"/>
<dbReference type="GeneID" id="18817969"/>
<dbReference type="HOGENOM" id="CLU_2887203_0_0_1"/>
<sequence length="63" mass="7321">MSTCQTKYNNSLLCRLDLPNSFRFFLAYRSNSAEYPLWGKSTVRISPSRFAIHRDCIKLVISC</sequence>
<protein>
    <submittedName>
        <fullName evidence="1">Uncharacterized protein</fullName>
    </submittedName>
</protein>
<name>F8NL78_SERL9</name>
<organism>
    <name type="scientific">Serpula lacrymans var. lacrymans (strain S7.9)</name>
    <name type="common">Dry rot fungus</name>
    <dbReference type="NCBI Taxonomy" id="578457"/>
    <lineage>
        <taxon>Eukaryota</taxon>
        <taxon>Fungi</taxon>
        <taxon>Dikarya</taxon>
        <taxon>Basidiomycota</taxon>
        <taxon>Agaricomycotina</taxon>
        <taxon>Agaricomycetes</taxon>
        <taxon>Agaricomycetidae</taxon>
        <taxon>Boletales</taxon>
        <taxon>Coniophorineae</taxon>
        <taxon>Serpulaceae</taxon>
        <taxon>Serpula</taxon>
    </lineage>
</organism>
<dbReference type="KEGG" id="sla:SERLADRAFT_459771"/>
<evidence type="ECO:0000313" key="1">
    <source>
        <dbReference type="EMBL" id="EGO28894.1"/>
    </source>
</evidence>
<dbReference type="AlphaFoldDB" id="F8NL78"/>
<reference evidence="1" key="1">
    <citation type="submission" date="2011-04" db="EMBL/GenBank/DDBJ databases">
        <title>Evolution of plant cell wall degrading machinery underlies the functional diversity of forest fungi.</title>
        <authorList>
            <consortium name="US DOE Joint Genome Institute (JGI-PGF)"/>
            <person name="Eastwood D.C."/>
            <person name="Floudas D."/>
            <person name="Binder M."/>
            <person name="Majcherczyk A."/>
            <person name="Schneider P."/>
            <person name="Aerts A."/>
            <person name="Asiegbu F.O."/>
            <person name="Baker S.E."/>
            <person name="Barry K."/>
            <person name="Bendiksby M."/>
            <person name="Blumentritt M."/>
            <person name="Coutinho P.M."/>
            <person name="Cullen D."/>
            <person name="Cullen D."/>
            <person name="Gathman A."/>
            <person name="Goodell B."/>
            <person name="Henrissat B."/>
            <person name="Ihrmark K."/>
            <person name="Kauserud H."/>
            <person name="Kohler A."/>
            <person name="LaButti K."/>
            <person name="Lapidus A."/>
            <person name="Lavin J.L."/>
            <person name="Lee Y.-H."/>
            <person name="Lindquist E."/>
            <person name="Lilly W."/>
            <person name="Lucas S."/>
            <person name="Morin E."/>
            <person name="Murat C."/>
            <person name="Oguiza J.A."/>
            <person name="Park J."/>
            <person name="Pisabarro A.G."/>
            <person name="Riley R."/>
            <person name="Rosling A."/>
            <person name="Salamov A."/>
            <person name="Schmidt O."/>
            <person name="Schmutz J."/>
            <person name="Skrede I."/>
            <person name="Stenlid J."/>
            <person name="Wiebenga A."/>
            <person name="Xie X."/>
            <person name="Kues U."/>
            <person name="Hibbett D.S."/>
            <person name="Hoffmeister D."/>
            <person name="Hogberg N."/>
            <person name="Martin F."/>
            <person name="Grigoriev I.V."/>
            <person name="Watkinson S.C."/>
        </authorList>
    </citation>
    <scope>NUCLEOTIDE SEQUENCE</scope>
    <source>
        <strain evidence="1">S7.9</strain>
    </source>
</reference>